<keyword evidence="2 9" id="KW-0808">Transferase</keyword>
<keyword evidence="4" id="KW-1133">Transmembrane helix</keyword>
<keyword evidence="3" id="KW-0812">Transmembrane</keyword>
<keyword evidence="7 9" id="KW-0012">Acyltransferase</keyword>
<evidence type="ECO:0000313" key="10">
    <source>
        <dbReference type="Proteomes" id="UP000019666"/>
    </source>
</evidence>
<dbReference type="HOGENOM" id="CLU_027938_0_1_5"/>
<dbReference type="GO" id="GO:0016020">
    <property type="term" value="C:membrane"/>
    <property type="evidence" value="ECO:0007669"/>
    <property type="project" value="UniProtKB-SubCell"/>
</dbReference>
<dbReference type="EMBL" id="AOSK01000130">
    <property type="protein sequence ID" value="EYD73589.1"/>
    <property type="molecule type" value="Genomic_DNA"/>
</dbReference>
<proteinExistence type="predicted"/>
<dbReference type="PANTHER" id="PTHR23063:SF52">
    <property type="entry name" value="LYSOPHOSPHATIDYLCHOLINE ACYLTRANSFERASE"/>
    <property type="match status" value="1"/>
</dbReference>
<evidence type="ECO:0000256" key="4">
    <source>
        <dbReference type="ARBA" id="ARBA00022989"/>
    </source>
</evidence>
<dbReference type="STRING" id="442562.Rumeso_04710"/>
<sequence>MARGGPLTVLLVLGLAIKMAIRLVERPLCGPRRPVSPWVTVLVCRGALALLGIRLEVAGRPMRGPGAMVANHSSWLDIFALNALAPIVFVAKSEVADWPGIGHLARATGTLFIRREARGEVAEQALAITGRLTHGETLLFFPEGTSTDGRRVLPFKPALFAGLLAPGLPERLAVQPVTLSWVSPEGEDPRFYGWWGGMEFGSHALSVLASRRAGRVRVTYHAPIRVAGRDRKSLGAEAETAVRSAL</sequence>
<evidence type="ECO:0000256" key="2">
    <source>
        <dbReference type="ARBA" id="ARBA00022679"/>
    </source>
</evidence>
<keyword evidence="5" id="KW-0443">Lipid metabolism</keyword>
<name>A0A017HIJ9_9RHOB</name>
<comment type="subcellular location">
    <subcellularLocation>
        <location evidence="1">Membrane</location>
    </subcellularLocation>
</comment>
<keyword evidence="6" id="KW-0472">Membrane</keyword>
<evidence type="ECO:0000256" key="3">
    <source>
        <dbReference type="ARBA" id="ARBA00022692"/>
    </source>
</evidence>
<organism evidence="9 10">
    <name type="scientific">Rubellimicrobium mesophilum DSM 19309</name>
    <dbReference type="NCBI Taxonomy" id="442562"/>
    <lineage>
        <taxon>Bacteria</taxon>
        <taxon>Pseudomonadati</taxon>
        <taxon>Pseudomonadota</taxon>
        <taxon>Alphaproteobacteria</taxon>
        <taxon>Rhodobacterales</taxon>
        <taxon>Roseobacteraceae</taxon>
        <taxon>Rubellimicrobium</taxon>
    </lineage>
</organism>
<dbReference type="SUPFAM" id="SSF69593">
    <property type="entry name" value="Glycerol-3-phosphate (1)-acyltransferase"/>
    <property type="match status" value="1"/>
</dbReference>
<dbReference type="Pfam" id="PF01553">
    <property type="entry name" value="Acyltransferase"/>
    <property type="match status" value="1"/>
</dbReference>
<keyword evidence="10" id="KW-1185">Reference proteome</keyword>
<dbReference type="Proteomes" id="UP000019666">
    <property type="component" value="Unassembled WGS sequence"/>
</dbReference>
<reference evidence="9 10" key="1">
    <citation type="submission" date="2013-02" db="EMBL/GenBank/DDBJ databases">
        <authorList>
            <person name="Fiebig A."/>
            <person name="Goeker M."/>
            <person name="Klenk H.-P.P."/>
        </authorList>
    </citation>
    <scope>NUCLEOTIDE SEQUENCE [LARGE SCALE GENOMIC DNA]</scope>
    <source>
        <strain evidence="9 10">DSM 19309</strain>
    </source>
</reference>
<evidence type="ECO:0000313" key="9">
    <source>
        <dbReference type="EMBL" id="EYD73589.1"/>
    </source>
</evidence>
<protein>
    <submittedName>
        <fullName evidence="9">1-acyl-sn-glycerol-3-phosphate acyltransferase</fullName>
        <ecNumber evidence="9">2.3.1.51</ecNumber>
    </submittedName>
</protein>
<dbReference type="InterPro" id="IPR002123">
    <property type="entry name" value="Plipid/glycerol_acylTrfase"/>
</dbReference>
<dbReference type="EC" id="2.3.1.51" evidence="9"/>
<dbReference type="AlphaFoldDB" id="A0A017HIJ9"/>
<evidence type="ECO:0000256" key="7">
    <source>
        <dbReference type="ARBA" id="ARBA00023315"/>
    </source>
</evidence>
<dbReference type="PANTHER" id="PTHR23063">
    <property type="entry name" value="PHOSPHOLIPID ACYLTRANSFERASE"/>
    <property type="match status" value="1"/>
</dbReference>
<accession>A0A017HIJ9</accession>
<dbReference type="GO" id="GO:0006629">
    <property type="term" value="P:lipid metabolic process"/>
    <property type="evidence" value="ECO:0007669"/>
    <property type="project" value="UniProtKB-KW"/>
</dbReference>
<dbReference type="GO" id="GO:0003841">
    <property type="term" value="F:1-acylglycerol-3-phosphate O-acyltransferase activity"/>
    <property type="evidence" value="ECO:0007669"/>
    <property type="project" value="UniProtKB-EC"/>
</dbReference>
<evidence type="ECO:0000259" key="8">
    <source>
        <dbReference type="SMART" id="SM00563"/>
    </source>
</evidence>
<dbReference type="SMART" id="SM00563">
    <property type="entry name" value="PlsC"/>
    <property type="match status" value="1"/>
</dbReference>
<evidence type="ECO:0000256" key="6">
    <source>
        <dbReference type="ARBA" id="ARBA00023136"/>
    </source>
</evidence>
<evidence type="ECO:0000256" key="5">
    <source>
        <dbReference type="ARBA" id="ARBA00023098"/>
    </source>
</evidence>
<comment type="caution">
    <text evidence="9">The sequence shown here is derived from an EMBL/GenBank/DDBJ whole genome shotgun (WGS) entry which is preliminary data.</text>
</comment>
<feature type="domain" description="Phospholipid/glycerol acyltransferase" evidence="8">
    <location>
        <begin position="66"/>
        <end position="182"/>
    </location>
</feature>
<evidence type="ECO:0000256" key="1">
    <source>
        <dbReference type="ARBA" id="ARBA00004370"/>
    </source>
</evidence>
<dbReference type="CDD" id="cd07989">
    <property type="entry name" value="LPLAT_AGPAT-like"/>
    <property type="match status" value="1"/>
</dbReference>
<gene>
    <name evidence="9" type="ORF">Rumeso_04710</name>
</gene>
<dbReference type="PATRIC" id="fig|442562.3.peg.4639"/>